<keyword evidence="2" id="KW-1185">Reference proteome</keyword>
<name>A0A183ABZ0_9TREM</name>
<dbReference type="Proteomes" id="UP000272942">
    <property type="component" value="Unassembled WGS sequence"/>
</dbReference>
<dbReference type="PANTHER" id="PTHR39369:SF6">
    <property type="entry name" value="LIN-24 (TWENTY-FOUR) LIKE"/>
    <property type="match status" value="1"/>
</dbReference>
<dbReference type="PANTHER" id="PTHR39369">
    <property type="entry name" value="LIN-24 (TWENTY-FOUR) LIKE"/>
    <property type="match status" value="1"/>
</dbReference>
<reference evidence="3" key="1">
    <citation type="submission" date="2016-06" db="UniProtKB">
        <authorList>
            <consortium name="WormBaseParasite"/>
        </authorList>
    </citation>
    <scope>IDENTIFICATION</scope>
</reference>
<dbReference type="EMBL" id="UZAN01041336">
    <property type="protein sequence ID" value="VDP72712.1"/>
    <property type="molecule type" value="Genomic_DNA"/>
</dbReference>
<gene>
    <name evidence="1" type="ORF">ECPE_LOCUS4475</name>
</gene>
<evidence type="ECO:0000313" key="2">
    <source>
        <dbReference type="Proteomes" id="UP000272942"/>
    </source>
</evidence>
<reference evidence="1 2" key="2">
    <citation type="submission" date="2018-11" db="EMBL/GenBank/DDBJ databases">
        <authorList>
            <consortium name="Pathogen Informatics"/>
        </authorList>
    </citation>
    <scope>NUCLEOTIDE SEQUENCE [LARGE SCALE GENOMIC DNA]</scope>
    <source>
        <strain evidence="1 2">Egypt</strain>
    </source>
</reference>
<dbReference type="WBParaSite" id="ECPE_0000448701-mRNA-1">
    <property type="protein sequence ID" value="ECPE_0000448701-mRNA-1"/>
    <property type="gene ID" value="ECPE_0000448701"/>
</dbReference>
<sequence>MFESLLNTSFMCGTLSESKEQTHFYQTGFVTDPINAPEDDLKLYPRYRFPTPAMKRISSTLINYHMTATVKNPFITPSLQEQAAFYILHLYGYRKVIVPPGCRTTAELVISEDEYDGKFRVETIFSGTITVHFRDKRDGSDVYVIKLNDLSRVFTAEHGFQPVPGQPGAVCFVNEGHCHCHFGIGQQVVLHQEQI</sequence>
<organism evidence="3">
    <name type="scientific">Echinostoma caproni</name>
    <dbReference type="NCBI Taxonomy" id="27848"/>
    <lineage>
        <taxon>Eukaryota</taxon>
        <taxon>Metazoa</taxon>
        <taxon>Spiralia</taxon>
        <taxon>Lophotrochozoa</taxon>
        <taxon>Platyhelminthes</taxon>
        <taxon>Trematoda</taxon>
        <taxon>Digenea</taxon>
        <taxon>Plagiorchiida</taxon>
        <taxon>Echinostomata</taxon>
        <taxon>Echinostomatoidea</taxon>
        <taxon>Echinostomatidae</taxon>
        <taxon>Echinostoma</taxon>
    </lineage>
</organism>
<evidence type="ECO:0000313" key="1">
    <source>
        <dbReference type="EMBL" id="VDP72712.1"/>
    </source>
</evidence>
<accession>A0A183ABZ0</accession>
<dbReference type="AlphaFoldDB" id="A0A183ABZ0"/>
<evidence type="ECO:0000313" key="3">
    <source>
        <dbReference type="WBParaSite" id="ECPE_0000448701-mRNA-1"/>
    </source>
</evidence>
<proteinExistence type="predicted"/>
<protein>
    <submittedName>
        <fullName evidence="3">DUF5680 domain-containing protein</fullName>
    </submittedName>
</protein>
<dbReference type="SUPFAM" id="SSF56973">
    <property type="entry name" value="Aerolisin/ETX pore-forming domain"/>
    <property type="match status" value="1"/>
</dbReference>
<dbReference type="OrthoDB" id="5819442at2759"/>